<protein>
    <submittedName>
        <fullName evidence="2">Uncharacterized protein</fullName>
    </submittedName>
</protein>
<evidence type="ECO:0000313" key="2">
    <source>
        <dbReference type="EMBL" id="OTA40483.1"/>
    </source>
</evidence>
<dbReference type="AlphaFoldDB" id="A0A1Y2T5F5"/>
<evidence type="ECO:0000256" key="1">
    <source>
        <dbReference type="SAM" id="Phobius"/>
    </source>
</evidence>
<dbReference type="EMBL" id="LWLV01001664">
    <property type="protein sequence ID" value="OTA40483.1"/>
    <property type="molecule type" value="Genomic_DNA"/>
</dbReference>
<dbReference type="SUPFAM" id="SSF81648">
    <property type="entry name" value="a domain/subunit of cytochrome bc1 complex (Ubiquinol-cytochrome c reductase)"/>
    <property type="match status" value="1"/>
</dbReference>
<reference evidence="3" key="1">
    <citation type="submission" date="2016-04" db="EMBL/GenBank/DDBJ databases">
        <authorList>
            <person name="Antunes L.P."/>
            <person name="Martins L.F."/>
            <person name="Pereira R.V."/>
            <person name="Thomas A.M."/>
            <person name="Barbosa D."/>
            <person name="Nascimento L."/>
            <person name="Silva G.M."/>
            <person name="Condomitti G.W."/>
            <person name="Digiampietri L.A."/>
            <person name="Lombardi K.C."/>
            <person name="Ramos P.L."/>
            <person name="Quaggio R.B."/>
            <person name="Oliveira J.C."/>
            <person name="Pascon R.C."/>
            <person name="Cruz J.B."/>
            <person name="Silva A.M."/>
            <person name="Setubal J.C."/>
        </authorList>
    </citation>
    <scope>NUCLEOTIDE SEQUENCE [LARGE SCALE GENOMIC DNA]</scope>
</reference>
<dbReference type="GO" id="GO:0016020">
    <property type="term" value="C:membrane"/>
    <property type="evidence" value="ECO:0007669"/>
    <property type="project" value="InterPro"/>
</dbReference>
<dbReference type="Proteomes" id="UP000194267">
    <property type="component" value="Unassembled WGS sequence"/>
</dbReference>
<accession>A0A1Y2T5F5</accession>
<proteinExistence type="predicted"/>
<dbReference type="GO" id="GO:0009055">
    <property type="term" value="F:electron transfer activity"/>
    <property type="evidence" value="ECO:0007669"/>
    <property type="project" value="InterPro"/>
</dbReference>
<keyword evidence="1" id="KW-0812">Transmembrane</keyword>
<dbReference type="GO" id="GO:0016491">
    <property type="term" value="F:oxidoreductase activity"/>
    <property type="evidence" value="ECO:0007669"/>
    <property type="project" value="InterPro"/>
</dbReference>
<dbReference type="Gene3D" id="1.20.810.10">
    <property type="entry name" value="Cytochrome Bc1 Complex, Chain C"/>
    <property type="match status" value="1"/>
</dbReference>
<feature type="transmembrane region" description="Helical" evidence="1">
    <location>
        <begin position="24"/>
        <end position="51"/>
    </location>
</feature>
<comment type="caution">
    <text evidence="2">The sequence shown here is derived from an EMBL/GenBank/DDBJ whole genome shotgun (WGS) entry which is preliminary data.</text>
</comment>
<keyword evidence="1" id="KW-1133">Transmembrane helix</keyword>
<sequence>MAEAHEKYQQTGPKVKPRQKEELVYTWPFLVSIEAIMAITAILAFALMATFIDAPLLDLANPDKTPNPAKAPWYFLGLRSCCCTWIRPWRA</sequence>
<keyword evidence="1" id="KW-0472">Membrane</keyword>
<evidence type="ECO:0000313" key="3">
    <source>
        <dbReference type="Proteomes" id="UP000194267"/>
    </source>
</evidence>
<dbReference type="InterPro" id="IPR036150">
    <property type="entry name" value="Cyt_b/b6_C_sf"/>
</dbReference>
<gene>
    <name evidence="2" type="ORF">A6D92_16805</name>
</gene>
<name>A0A1Y2T5F5_SYMTR</name>
<organism evidence="2 3">
    <name type="scientific">Symbiobacterium thermophilum</name>
    <dbReference type="NCBI Taxonomy" id="2734"/>
    <lineage>
        <taxon>Bacteria</taxon>
        <taxon>Bacillati</taxon>
        <taxon>Bacillota</taxon>
        <taxon>Clostridia</taxon>
        <taxon>Eubacteriales</taxon>
        <taxon>Symbiobacteriaceae</taxon>
        <taxon>Symbiobacterium</taxon>
    </lineage>
</organism>
<dbReference type="InterPro" id="IPR027387">
    <property type="entry name" value="Cytb/b6-like_sf"/>
</dbReference>